<dbReference type="InterPro" id="IPR032319">
    <property type="entry name" value="CLP1_P"/>
</dbReference>
<feature type="domain" description="Metallo-beta-lactamase" evidence="1">
    <location>
        <begin position="353"/>
        <end position="432"/>
    </location>
</feature>
<dbReference type="EMBL" id="BMXR01000001">
    <property type="protein sequence ID" value="GGX41717.1"/>
    <property type="molecule type" value="Genomic_DNA"/>
</dbReference>
<dbReference type="InterPro" id="IPR036866">
    <property type="entry name" value="RibonucZ/Hydroxyglut_hydro"/>
</dbReference>
<dbReference type="Pfam" id="PF16575">
    <property type="entry name" value="CLP1_P"/>
    <property type="match status" value="1"/>
</dbReference>
<sequence>MTPPTAPTWHDYDPDGLIEGLEDGTRLMVFGDPGSGKSRLCADLADALLHIGRECLCVNADPASPAFGPPGTLSLGRRQREQWQVLRREALCTLDAGRFRLPLCQIVTRLMDFADDRPVLIDAPGLTRGIAAAELLPALVDAAGVDHLVVLGQPGTLPLPDELAALPCAITRMRSHPDARQPTTPERRNQRSQRWNAFLAQCEPRTFNLDHSRVTGTPPPRFAPQAWVGRQIAVLDRGHTVALGEVRSLDGNRPTAWLDNSAPGDTLLIRNAVRKADRTLGTAAEPVSRGKTRAPVLLGEPNQPMHFTVGRLNATLHNGVFGDPMLEVSFNTRQHCVLFDLGEAGHLPARLAHRVSDVFFSHAHFDHIGGFPWLLRARLLPLPACRLYGPPGLAQHIASWIGGVRWDRIGEQAPEFHIQEVHGDRIEHYRIVTGGPLQHQATSDLHNGLLLSESGFRVRTVTLDHDIPVLAYALEHANKLSIRETALRDMKQPPGPWLGDLKQAVQHNRMDETLTLPDGTEHTVRTLADRLVEQTPGETLVYATDLADTQANRTALIGLARGADAFVCEAPFLQADREQARSTQHLTARACGEIAAAAGVKRLVPFHFSKRYKKDAGAVYREIEEGFGRSVQDSD</sequence>
<dbReference type="Pfam" id="PF00753">
    <property type="entry name" value="Lactamase_B"/>
    <property type="match status" value="1"/>
</dbReference>
<reference evidence="3" key="1">
    <citation type="journal article" date="2014" name="Int. J. Syst. Evol. Microbiol.">
        <title>Complete genome sequence of Corynebacterium casei LMG S-19264T (=DSM 44701T), isolated from a smear-ripened cheese.</title>
        <authorList>
            <consortium name="US DOE Joint Genome Institute (JGI-PGF)"/>
            <person name="Walter F."/>
            <person name="Albersmeier A."/>
            <person name="Kalinowski J."/>
            <person name="Ruckert C."/>
        </authorList>
    </citation>
    <scope>NUCLEOTIDE SEQUENCE</scope>
    <source>
        <strain evidence="3">KCTC 22169</strain>
    </source>
</reference>
<name>A0A918K0G2_9GAMM</name>
<evidence type="ECO:0000313" key="3">
    <source>
        <dbReference type="EMBL" id="GGX41717.1"/>
    </source>
</evidence>
<dbReference type="PANTHER" id="PTHR46018">
    <property type="entry name" value="ZINC PHOSPHODIESTERASE ELAC PROTEIN 1"/>
    <property type="match status" value="1"/>
</dbReference>
<organism evidence="3 4">
    <name type="scientific">Saccharospirillum salsuginis</name>
    <dbReference type="NCBI Taxonomy" id="418750"/>
    <lineage>
        <taxon>Bacteria</taxon>
        <taxon>Pseudomonadati</taxon>
        <taxon>Pseudomonadota</taxon>
        <taxon>Gammaproteobacteria</taxon>
        <taxon>Oceanospirillales</taxon>
        <taxon>Saccharospirillaceae</taxon>
        <taxon>Saccharospirillum</taxon>
    </lineage>
</organism>
<protein>
    <submittedName>
        <fullName evidence="3">Uncharacterized protein</fullName>
    </submittedName>
</protein>
<dbReference type="SUPFAM" id="SSF52540">
    <property type="entry name" value="P-loop containing nucleoside triphosphate hydrolases"/>
    <property type="match status" value="1"/>
</dbReference>
<evidence type="ECO:0000259" key="2">
    <source>
        <dbReference type="Pfam" id="PF16575"/>
    </source>
</evidence>
<comment type="caution">
    <text evidence="3">The sequence shown here is derived from an EMBL/GenBank/DDBJ whole genome shotgun (WGS) entry which is preliminary data.</text>
</comment>
<dbReference type="GO" id="GO:0042781">
    <property type="term" value="F:3'-tRNA processing endoribonuclease activity"/>
    <property type="evidence" value="ECO:0007669"/>
    <property type="project" value="TreeGrafter"/>
</dbReference>
<dbReference type="Gene3D" id="3.40.50.300">
    <property type="entry name" value="P-loop containing nucleotide triphosphate hydrolases"/>
    <property type="match status" value="1"/>
</dbReference>
<evidence type="ECO:0000313" key="4">
    <source>
        <dbReference type="Proteomes" id="UP000626148"/>
    </source>
</evidence>
<evidence type="ECO:0000259" key="1">
    <source>
        <dbReference type="Pfam" id="PF00753"/>
    </source>
</evidence>
<dbReference type="Gene3D" id="3.60.15.10">
    <property type="entry name" value="Ribonuclease Z/Hydroxyacylglutathione hydrolase-like"/>
    <property type="match status" value="1"/>
</dbReference>
<dbReference type="AlphaFoldDB" id="A0A918K0G2"/>
<dbReference type="SUPFAM" id="SSF56281">
    <property type="entry name" value="Metallo-hydrolase/oxidoreductase"/>
    <property type="match status" value="1"/>
</dbReference>
<accession>A0A918K0G2</accession>
<feature type="domain" description="Clp1 P-loop" evidence="2">
    <location>
        <begin position="31"/>
        <end position="199"/>
    </location>
</feature>
<dbReference type="PANTHER" id="PTHR46018:SF7">
    <property type="entry name" value="RIBONUCLEASE Z"/>
    <property type="match status" value="1"/>
</dbReference>
<keyword evidence="4" id="KW-1185">Reference proteome</keyword>
<dbReference type="Proteomes" id="UP000626148">
    <property type="component" value="Unassembled WGS sequence"/>
</dbReference>
<proteinExistence type="predicted"/>
<dbReference type="InterPro" id="IPR027417">
    <property type="entry name" value="P-loop_NTPase"/>
</dbReference>
<dbReference type="InterPro" id="IPR001279">
    <property type="entry name" value="Metallo-B-lactamas"/>
</dbReference>
<gene>
    <name evidence="3" type="ORF">GCM10007392_05780</name>
</gene>
<reference evidence="3" key="2">
    <citation type="submission" date="2020-09" db="EMBL/GenBank/DDBJ databases">
        <authorList>
            <person name="Sun Q."/>
            <person name="Kim S."/>
        </authorList>
    </citation>
    <scope>NUCLEOTIDE SEQUENCE</scope>
    <source>
        <strain evidence="3">KCTC 22169</strain>
    </source>
</reference>
<dbReference type="RefSeq" id="WP_189606965.1">
    <property type="nucleotide sequence ID" value="NZ_BMXR01000001.1"/>
</dbReference>